<dbReference type="EMBL" id="CASHSV030000002">
    <property type="protein sequence ID" value="CAJ2635228.1"/>
    <property type="molecule type" value="Genomic_DNA"/>
</dbReference>
<gene>
    <name evidence="1" type="ORF">MILVUS5_LOCUS5966</name>
</gene>
<evidence type="ECO:0000313" key="1">
    <source>
        <dbReference type="EMBL" id="CAJ2635228.1"/>
    </source>
</evidence>
<comment type="caution">
    <text evidence="1">The sequence shown here is derived from an EMBL/GenBank/DDBJ whole genome shotgun (WGS) entry which is preliminary data.</text>
</comment>
<sequence length="1085" mass="125864">MEISTPSTSKHLSITPSSRVLRSPLSDEQIWKRLRDAGFDEESIKHKDKAALVAYIAKLEAEIYDHQHHMGLLILERKELASKYEQVKATVESFELVHNHDSSRNKSALAESRKREECLKRTIGVKDECIGSLEKALHEMRTECAETKVAAESKLAEAHQLIDEAQKKFTEAEAKVCAAESLRADANRYNSVAERKLRDVDAREDNLRRQIISFKSDCDEKDKEMDLERQSLSERQKVLQQEQERLLQSQTLLNQREDHLFSRSQELNRLQKELEDTKFKIEKEHEALNDKKTSLKLLEVTLIQQEEALTKWKTELSKKEQELLEFEVKLSNRESDETQKVIAEQEAALRTRKHDLEVELQMQRKSVENEIETKRRAWELKEVDLRQREDQILEREHELEILSRSLSEKEKDLVEQSTALKDKDQSLRAAEKEFELNKTLLQKEKDDIKQAHKDLQESLASLENEKRQVDNAKERLEVIQSETGDLSIFEVKLKEEIDLVRSQNLELLAEADKLKAEKAKFEAEWELLDEKKEELRKEAEFIENERKTVSNFIKNERDKLREEKENLRKQYTHDLESLSSERENFMKKMAHEHAEWFGKMQQERADFQRDIEMQKRELNNLIEKRREEVESYLKERENAFEEEKNRELQSIDALKEKAAKELEQVSLEMKRLQTERTEINLDRELRNKEWAELTECIKELEVQRSKLQKQRELLHADRIDIFSQTEELKKLEDSKVISDDLAIVEMLKSDMEYNQQKISSMKNFKHQSSCKDVDVDNINNGFDTPFVQKSSGVSPHSAARFSWIKRCKELIFRNSSNTPLVRKENLPLSPNTNNASNGQKHLENDKPLGNFNNGQQLGFSFGEPKVIVEVPSRDGNASRTSEFESVTKDVNGKTTFSDERQVGRGKRGRGNLITEVGDSLVDLAQNKKPRAEERMAKNPSDLATTYRVLSTQSDISEIQQVSVPSNHKQGKTEEARVVVVDKVIHVTEVTSEKVDALIIPNKELGDNLQSTEVTSDKVDALIIPNKELGDNLQSPTLRVCQYNLHKETIDQSNSKTKSEEILPCGSSVLENTEGICKENNERVSF</sequence>
<accession>A0ACB0IUF4</accession>
<proteinExistence type="predicted"/>
<keyword evidence="2" id="KW-1185">Reference proteome</keyword>
<name>A0ACB0IUF4_TRIPR</name>
<organism evidence="1 2">
    <name type="scientific">Trifolium pratense</name>
    <name type="common">Red clover</name>
    <dbReference type="NCBI Taxonomy" id="57577"/>
    <lineage>
        <taxon>Eukaryota</taxon>
        <taxon>Viridiplantae</taxon>
        <taxon>Streptophyta</taxon>
        <taxon>Embryophyta</taxon>
        <taxon>Tracheophyta</taxon>
        <taxon>Spermatophyta</taxon>
        <taxon>Magnoliopsida</taxon>
        <taxon>eudicotyledons</taxon>
        <taxon>Gunneridae</taxon>
        <taxon>Pentapetalae</taxon>
        <taxon>rosids</taxon>
        <taxon>fabids</taxon>
        <taxon>Fabales</taxon>
        <taxon>Fabaceae</taxon>
        <taxon>Papilionoideae</taxon>
        <taxon>50 kb inversion clade</taxon>
        <taxon>NPAAA clade</taxon>
        <taxon>Hologalegina</taxon>
        <taxon>IRL clade</taxon>
        <taxon>Trifolieae</taxon>
        <taxon>Trifolium</taxon>
    </lineage>
</organism>
<protein>
    <submittedName>
        <fullName evidence="1">Uncharacterized protein</fullName>
    </submittedName>
</protein>
<reference evidence="1" key="1">
    <citation type="submission" date="2023-10" db="EMBL/GenBank/DDBJ databases">
        <authorList>
            <person name="Rodriguez Cubillos JULIANA M."/>
            <person name="De Vega J."/>
        </authorList>
    </citation>
    <scope>NUCLEOTIDE SEQUENCE</scope>
</reference>
<dbReference type="Proteomes" id="UP001177021">
    <property type="component" value="Unassembled WGS sequence"/>
</dbReference>
<evidence type="ECO:0000313" key="2">
    <source>
        <dbReference type="Proteomes" id="UP001177021"/>
    </source>
</evidence>